<dbReference type="PANTHER" id="PTHR16222:SF12">
    <property type="entry name" value="ADP-RIBOSYLGLYCOHYDROLASE-RELATED"/>
    <property type="match status" value="1"/>
</dbReference>
<evidence type="ECO:0000256" key="1">
    <source>
        <dbReference type="PIRSR" id="PIRSR605502-1"/>
    </source>
</evidence>
<dbReference type="Pfam" id="PF03747">
    <property type="entry name" value="ADP_ribosyl_GH"/>
    <property type="match status" value="1"/>
</dbReference>
<feature type="binding site" evidence="1">
    <location>
        <position position="440"/>
    </location>
    <ligand>
        <name>Mg(2+)</name>
        <dbReference type="ChEBI" id="CHEBI:18420"/>
        <label>1</label>
    </ligand>
</feature>
<dbReference type="Proteomes" id="UP000002029">
    <property type="component" value="Chromosome"/>
</dbReference>
<feature type="region of interest" description="Disordered" evidence="2">
    <location>
        <begin position="92"/>
        <end position="116"/>
    </location>
</feature>
<feature type="region of interest" description="Disordered" evidence="2">
    <location>
        <begin position="251"/>
        <end position="288"/>
    </location>
</feature>
<evidence type="ECO:0000313" key="3">
    <source>
        <dbReference type="EMBL" id="ACZ88917.1"/>
    </source>
</evidence>
<dbReference type="STRING" id="479432.Sros_6188"/>
<feature type="binding site" evidence="1">
    <location>
        <position position="443"/>
    </location>
    <ligand>
        <name>Mg(2+)</name>
        <dbReference type="ChEBI" id="CHEBI:18420"/>
        <label>1</label>
    </ligand>
</feature>
<accession>D2AWY9</accession>
<protein>
    <recommendedName>
        <fullName evidence="5">ADP-ribosylation/Crystallin J1</fullName>
    </recommendedName>
</protein>
<sequence>MIRLTWVQPEDLVGHELRQAAEDGREVTEIAARWHAAGGHDAPPRAGASPEVPPVRLRRLAEDLLDELAALPSPLPEPSTLAGIVAACPEWPSGPRRSPGAAGAVRGDGPAAGSPDPRLLDRMLGAWLGRAAGCVLGKPVEKIPREGIRAIAEATGNWPIRGWFTAEGLPAEIGARWPWNRRSAVNSLAENIDGVPEDDDLNFALLALALLERHGRAFTTENVAQLWLDELPGGRVFTAERAAYRNLLTGLEPPAEEGGRPAFPDPPDGGAGGGRDAADRRGGAVPASTATFRNPFREWIGALIRADVHGWVNPGDPATAAEFAWRDARLSHTANGIYGSMFVAAMCATALVASSVEEVVAAGLAVVPPESRLAVAVRQAAEDARGEEDFERVVDRLHERHGALHWVHTINNAALITAALVHGRGDFTASIAGAVAGGWDTDSAGATVGSIAGALRGASAIPPEWSLKNRLSSSVTGFDGIGLDELAGRTLALVTEES</sequence>
<keyword evidence="1" id="KW-0460">Magnesium</keyword>
<dbReference type="SUPFAM" id="SSF101478">
    <property type="entry name" value="ADP-ribosylglycohydrolase"/>
    <property type="match status" value="1"/>
</dbReference>
<dbReference type="InterPro" id="IPR036705">
    <property type="entry name" value="Ribosyl_crysJ1_sf"/>
</dbReference>
<evidence type="ECO:0000313" key="4">
    <source>
        <dbReference type="Proteomes" id="UP000002029"/>
    </source>
</evidence>
<keyword evidence="1" id="KW-0479">Metal-binding</keyword>
<dbReference type="OrthoDB" id="9814159at2"/>
<dbReference type="GO" id="GO:0046872">
    <property type="term" value="F:metal ion binding"/>
    <property type="evidence" value="ECO:0007669"/>
    <property type="project" value="UniProtKB-KW"/>
</dbReference>
<evidence type="ECO:0000256" key="2">
    <source>
        <dbReference type="SAM" id="MobiDB-lite"/>
    </source>
</evidence>
<reference evidence="3 4" key="1">
    <citation type="journal article" date="2010" name="Stand. Genomic Sci.">
        <title>Complete genome sequence of Streptosporangium roseum type strain (NI 9100).</title>
        <authorList>
            <person name="Nolan M."/>
            <person name="Sikorski J."/>
            <person name="Jando M."/>
            <person name="Lucas S."/>
            <person name="Lapidus A."/>
            <person name="Glavina Del Rio T."/>
            <person name="Chen F."/>
            <person name="Tice H."/>
            <person name="Pitluck S."/>
            <person name="Cheng J.F."/>
            <person name="Chertkov O."/>
            <person name="Sims D."/>
            <person name="Meincke L."/>
            <person name="Brettin T."/>
            <person name="Han C."/>
            <person name="Detter J.C."/>
            <person name="Bruce D."/>
            <person name="Goodwin L."/>
            <person name="Land M."/>
            <person name="Hauser L."/>
            <person name="Chang Y.J."/>
            <person name="Jeffries C.D."/>
            <person name="Ivanova N."/>
            <person name="Mavromatis K."/>
            <person name="Mikhailova N."/>
            <person name="Chen A."/>
            <person name="Palaniappan K."/>
            <person name="Chain P."/>
            <person name="Rohde M."/>
            <person name="Goker M."/>
            <person name="Bristow J."/>
            <person name="Eisen J.A."/>
            <person name="Markowitz V."/>
            <person name="Hugenholtz P."/>
            <person name="Kyrpides N.C."/>
            <person name="Klenk H.P."/>
        </authorList>
    </citation>
    <scope>NUCLEOTIDE SEQUENCE [LARGE SCALE GENOMIC DNA]</scope>
    <source>
        <strain evidence="4">ATCC 12428 / DSM 43021 / JCM 3005 / NI 9100</strain>
    </source>
</reference>
<dbReference type="AlphaFoldDB" id="D2AWY9"/>
<organism evidence="3 4">
    <name type="scientific">Streptosporangium roseum (strain ATCC 12428 / DSM 43021 / JCM 3005 / KCTC 9067 / NCIMB 10171 / NRRL 2505 / NI 9100)</name>
    <dbReference type="NCBI Taxonomy" id="479432"/>
    <lineage>
        <taxon>Bacteria</taxon>
        <taxon>Bacillati</taxon>
        <taxon>Actinomycetota</taxon>
        <taxon>Actinomycetes</taxon>
        <taxon>Streptosporangiales</taxon>
        <taxon>Streptosporangiaceae</taxon>
        <taxon>Streptosporangium</taxon>
    </lineage>
</organism>
<proteinExistence type="predicted"/>
<comment type="cofactor">
    <cofactor evidence="1">
        <name>Mg(2+)</name>
        <dbReference type="ChEBI" id="CHEBI:18420"/>
    </cofactor>
    <text evidence="1">Binds 2 magnesium ions per subunit.</text>
</comment>
<gene>
    <name evidence="3" type="ordered locus">Sros_6188</name>
</gene>
<dbReference type="RefSeq" id="WP_012892652.1">
    <property type="nucleotide sequence ID" value="NC_013595.1"/>
</dbReference>
<keyword evidence="4" id="KW-1185">Reference proteome</keyword>
<dbReference type="KEGG" id="sro:Sros_6188"/>
<name>D2AWY9_STRRD</name>
<dbReference type="InterPro" id="IPR005502">
    <property type="entry name" value="Ribosyl_crysJ1"/>
</dbReference>
<dbReference type="HOGENOM" id="CLU_033331_1_1_11"/>
<dbReference type="Gene3D" id="1.10.4080.10">
    <property type="entry name" value="ADP-ribosylation/Crystallin J1"/>
    <property type="match status" value="1"/>
</dbReference>
<evidence type="ECO:0008006" key="5">
    <source>
        <dbReference type="Google" id="ProtNLM"/>
    </source>
</evidence>
<dbReference type="eggNOG" id="COG1397">
    <property type="taxonomic scope" value="Bacteria"/>
</dbReference>
<dbReference type="InterPro" id="IPR050792">
    <property type="entry name" value="ADP-ribosylglycohydrolase"/>
</dbReference>
<feature type="binding site" evidence="1">
    <location>
        <position position="442"/>
    </location>
    <ligand>
        <name>Mg(2+)</name>
        <dbReference type="ChEBI" id="CHEBI:18420"/>
        <label>1</label>
    </ligand>
</feature>
<dbReference type="PANTHER" id="PTHR16222">
    <property type="entry name" value="ADP-RIBOSYLGLYCOHYDROLASE"/>
    <property type="match status" value="1"/>
</dbReference>
<dbReference type="EMBL" id="CP001814">
    <property type="protein sequence ID" value="ACZ88917.1"/>
    <property type="molecule type" value="Genomic_DNA"/>
</dbReference>